<dbReference type="InterPro" id="IPR029787">
    <property type="entry name" value="Nucleotide_cyclase"/>
</dbReference>
<dbReference type="CDD" id="cd01949">
    <property type="entry name" value="GGDEF"/>
    <property type="match status" value="1"/>
</dbReference>
<accession>A0ABT9G6T8</accession>
<keyword evidence="3" id="KW-0812">Transmembrane</keyword>
<dbReference type="Proteomes" id="UP001235760">
    <property type="component" value="Unassembled WGS sequence"/>
</dbReference>
<feature type="transmembrane region" description="Helical" evidence="3">
    <location>
        <begin position="188"/>
        <end position="209"/>
    </location>
</feature>
<feature type="transmembrane region" description="Helical" evidence="3">
    <location>
        <begin position="119"/>
        <end position="138"/>
    </location>
</feature>
<keyword evidence="3" id="KW-1133">Transmembrane helix</keyword>
<organism evidence="5 6">
    <name type="scientific">Leptothrix discophora</name>
    <dbReference type="NCBI Taxonomy" id="89"/>
    <lineage>
        <taxon>Bacteria</taxon>
        <taxon>Pseudomonadati</taxon>
        <taxon>Pseudomonadota</taxon>
        <taxon>Betaproteobacteria</taxon>
        <taxon>Burkholderiales</taxon>
        <taxon>Sphaerotilaceae</taxon>
        <taxon>Leptothrix</taxon>
    </lineage>
</organism>
<evidence type="ECO:0000313" key="5">
    <source>
        <dbReference type="EMBL" id="MDP4302183.1"/>
    </source>
</evidence>
<keyword evidence="5" id="KW-0548">Nucleotidyltransferase</keyword>
<feature type="transmembrane region" description="Helical" evidence="3">
    <location>
        <begin position="150"/>
        <end position="168"/>
    </location>
</feature>
<dbReference type="GO" id="GO:0052621">
    <property type="term" value="F:diguanylate cyclase activity"/>
    <property type="evidence" value="ECO:0007669"/>
    <property type="project" value="UniProtKB-EC"/>
</dbReference>
<feature type="transmembrane region" description="Helical" evidence="3">
    <location>
        <begin position="95"/>
        <end position="113"/>
    </location>
</feature>
<dbReference type="PANTHER" id="PTHR45138:SF9">
    <property type="entry name" value="DIGUANYLATE CYCLASE DGCM-RELATED"/>
    <property type="match status" value="1"/>
</dbReference>
<evidence type="ECO:0000259" key="4">
    <source>
        <dbReference type="PROSITE" id="PS50887"/>
    </source>
</evidence>
<dbReference type="PROSITE" id="PS50887">
    <property type="entry name" value="GGDEF"/>
    <property type="match status" value="1"/>
</dbReference>
<evidence type="ECO:0000256" key="2">
    <source>
        <dbReference type="ARBA" id="ARBA00034247"/>
    </source>
</evidence>
<evidence type="ECO:0000256" key="1">
    <source>
        <dbReference type="ARBA" id="ARBA00012528"/>
    </source>
</evidence>
<dbReference type="SMART" id="SM00267">
    <property type="entry name" value="GGDEF"/>
    <property type="match status" value="1"/>
</dbReference>
<dbReference type="PANTHER" id="PTHR45138">
    <property type="entry name" value="REGULATORY COMPONENTS OF SENSORY TRANSDUCTION SYSTEM"/>
    <property type="match status" value="1"/>
</dbReference>
<evidence type="ECO:0000313" key="6">
    <source>
        <dbReference type="Proteomes" id="UP001235760"/>
    </source>
</evidence>
<dbReference type="NCBIfam" id="TIGR00254">
    <property type="entry name" value="GGDEF"/>
    <property type="match status" value="1"/>
</dbReference>
<name>A0ABT9G6T8_LEPDI</name>
<feature type="domain" description="GGDEF" evidence="4">
    <location>
        <begin position="250"/>
        <end position="389"/>
    </location>
</feature>
<proteinExistence type="predicted"/>
<protein>
    <recommendedName>
        <fullName evidence="1">diguanylate cyclase</fullName>
        <ecNumber evidence="1">2.7.7.65</ecNumber>
    </recommendedName>
</protein>
<keyword evidence="5" id="KW-0808">Transferase</keyword>
<dbReference type="EC" id="2.7.7.65" evidence="1"/>
<feature type="transmembrane region" description="Helical" evidence="3">
    <location>
        <begin position="65"/>
        <end position="83"/>
    </location>
</feature>
<keyword evidence="6" id="KW-1185">Reference proteome</keyword>
<feature type="transmembrane region" description="Helical" evidence="3">
    <location>
        <begin position="6"/>
        <end position="27"/>
    </location>
</feature>
<dbReference type="InterPro" id="IPR050469">
    <property type="entry name" value="Diguanylate_Cyclase"/>
</dbReference>
<dbReference type="InterPro" id="IPR000160">
    <property type="entry name" value="GGDEF_dom"/>
</dbReference>
<dbReference type="Pfam" id="PF00990">
    <property type="entry name" value="GGDEF"/>
    <property type="match status" value="1"/>
</dbReference>
<gene>
    <name evidence="5" type="ORF">Q8X39_16225</name>
</gene>
<sequence length="420" mass="44616">MTLHVPTIFIALLMAIVLFGAALAHAGDVRTGHGALQRWAWGTWCAAGGFVLLGSRLMLPETLSVIGGNTLIALSLLLTGHALHRFLREADVPRWQVALVPLQTVMLLAILDLPLARRTALLSLFYALQLAPSVWLIARHVARSERSMRMVGATLGLTVLALLLRTAHATLDPSAYADFFQASLGNGLTYLAAFLFPLGAGFGFLLANLERSSRRLEQLATHDALTGCANRTLFDAMLQATLDQSRRDGTPASLLVLDLDHFKDVNDRHGHLAGDAVLRACAQALKARLRASDLLARLGGEEFAVVLARSTRADALRVAEDLRAAVAGLDLAAIAAFADATPWHVTASLGAATLPGGTAVAPDEFYGQADRALYEAKRLGRNRVVHATAAILGRSMPAASATEISSTGASDRAIARTPVP</sequence>
<feature type="transmembrane region" description="Helical" evidence="3">
    <location>
        <begin position="39"/>
        <end position="59"/>
    </location>
</feature>
<keyword evidence="3" id="KW-0472">Membrane</keyword>
<dbReference type="SUPFAM" id="SSF55073">
    <property type="entry name" value="Nucleotide cyclase"/>
    <property type="match status" value="1"/>
</dbReference>
<comment type="caution">
    <text evidence="5">The sequence shown here is derived from an EMBL/GenBank/DDBJ whole genome shotgun (WGS) entry which is preliminary data.</text>
</comment>
<reference evidence="5 6" key="1">
    <citation type="submission" date="2023-08" db="EMBL/GenBank/DDBJ databases">
        <authorList>
            <person name="Roldan D.M."/>
            <person name="Menes R.J."/>
        </authorList>
    </citation>
    <scope>NUCLEOTIDE SEQUENCE [LARGE SCALE GENOMIC DNA]</scope>
    <source>
        <strain evidence="5 6">CCM 2812</strain>
    </source>
</reference>
<dbReference type="InterPro" id="IPR043128">
    <property type="entry name" value="Rev_trsase/Diguanyl_cyclase"/>
</dbReference>
<evidence type="ECO:0000256" key="3">
    <source>
        <dbReference type="SAM" id="Phobius"/>
    </source>
</evidence>
<dbReference type="RefSeq" id="WP_305750719.1">
    <property type="nucleotide sequence ID" value="NZ_JAUZEE010000009.1"/>
</dbReference>
<dbReference type="EMBL" id="JAUZEE010000009">
    <property type="protein sequence ID" value="MDP4302183.1"/>
    <property type="molecule type" value="Genomic_DNA"/>
</dbReference>
<comment type="catalytic activity">
    <reaction evidence="2">
        <text>2 GTP = 3',3'-c-di-GMP + 2 diphosphate</text>
        <dbReference type="Rhea" id="RHEA:24898"/>
        <dbReference type="ChEBI" id="CHEBI:33019"/>
        <dbReference type="ChEBI" id="CHEBI:37565"/>
        <dbReference type="ChEBI" id="CHEBI:58805"/>
        <dbReference type="EC" id="2.7.7.65"/>
    </reaction>
</comment>
<dbReference type="Gene3D" id="3.30.70.270">
    <property type="match status" value="1"/>
</dbReference>